<gene>
    <name evidence="1" type="ORF">HPB50_003842</name>
</gene>
<reference evidence="1" key="1">
    <citation type="submission" date="2020-05" db="EMBL/GenBank/DDBJ databases">
        <title>Large-scale comparative analyses of tick genomes elucidate their genetic diversity and vector capacities.</title>
        <authorList>
            <person name="Jia N."/>
            <person name="Wang J."/>
            <person name="Shi W."/>
            <person name="Du L."/>
            <person name="Sun Y."/>
            <person name="Zhan W."/>
            <person name="Jiang J."/>
            <person name="Wang Q."/>
            <person name="Zhang B."/>
            <person name="Ji P."/>
            <person name="Sakyi L.B."/>
            <person name="Cui X."/>
            <person name="Yuan T."/>
            <person name="Jiang B."/>
            <person name="Yang W."/>
            <person name="Lam T.T.-Y."/>
            <person name="Chang Q."/>
            <person name="Ding S."/>
            <person name="Wang X."/>
            <person name="Zhu J."/>
            <person name="Ruan X."/>
            <person name="Zhao L."/>
            <person name="Wei J."/>
            <person name="Que T."/>
            <person name="Du C."/>
            <person name="Cheng J."/>
            <person name="Dai P."/>
            <person name="Han X."/>
            <person name="Huang E."/>
            <person name="Gao Y."/>
            <person name="Liu J."/>
            <person name="Shao H."/>
            <person name="Ye R."/>
            <person name="Li L."/>
            <person name="Wei W."/>
            <person name="Wang X."/>
            <person name="Wang C."/>
            <person name="Yang T."/>
            <person name="Huo Q."/>
            <person name="Li W."/>
            <person name="Guo W."/>
            <person name="Chen H."/>
            <person name="Zhou L."/>
            <person name="Ni X."/>
            <person name="Tian J."/>
            <person name="Zhou Y."/>
            <person name="Sheng Y."/>
            <person name="Liu T."/>
            <person name="Pan Y."/>
            <person name="Xia L."/>
            <person name="Li J."/>
            <person name="Zhao F."/>
            <person name="Cao W."/>
        </authorList>
    </citation>
    <scope>NUCLEOTIDE SEQUENCE</scope>
    <source>
        <strain evidence="1">Hyas-2018</strain>
    </source>
</reference>
<evidence type="ECO:0000313" key="1">
    <source>
        <dbReference type="EMBL" id="KAH6921641.1"/>
    </source>
</evidence>
<proteinExistence type="predicted"/>
<comment type="caution">
    <text evidence="1">The sequence shown here is derived from an EMBL/GenBank/DDBJ whole genome shotgun (WGS) entry which is preliminary data.</text>
</comment>
<keyword evidence="2" id="KW-1185">Reference proteome</keyword>
<dbReference type="Proteomes" id="UP000821845">
    <property type="component" value="Chromosome 9"/>
</dbReference>
<name>A0ACB7RIX2_HYAAI</name>
<evidence type="ECO:0000313" key="2">
    <source>
        <dbReference type="Proteomes" id="UP000821845"/>
    </source>
</evidence>
<organism evidence="1 2">
    <name type="scientific">Hyalomma asiaticum</name>
    <name type="common">Tick</name>
    <dbReference type="NCBI Taxonomy" id="266040"/>
    <lineage>
        <taxon>Eukaryota</taxon>
        <taxon>Metazoa</taxon>
        <taxon>Ecdysozoa</taxon>
        <taxon>Arthropoda</taxon>
        <taxon>Chelicerata</taxon>
        <taxon>Arachnida</taxon>
        <taxon>Acari</taxon>
        <taxon>Parasitiformes</taxon>
        <taxon>Ixodida</taxon>
        <taxon>Ixodoidea</taxon>
        <taxon>Ixodidae</taxon>
        <taxon>Hyalomminae</taxon>
        <taxon>Hyalomma</taxon>
    </lineage>
</organism>
<protein>
    <submittedName>
        <fullName evidence="1">Uncharacterized protein</fullName>
    </submittedName>
</protein>
<dbReference type="EMBL" id="CM023489">
    <property type="protein sequence ID" value="KAH6921641.1"/>
    <property type="molecule type" value="Genomic_DNA"/>
</dbReference>
<sequence>MSKFKTFSTTTSYGDDYLFARAAVCTLIAGVTILLALLLGSVLTAQGPALSKPAVSSRGGITVAVVPGAASNASTQSRHTTLLRRKIEEPTRARRSTKTTKTMTTKTTTKRRGQEGGDIGLAARLLRESVDDSADPCRDLRAHVCTGYDRGELRGRPLEERAAEVVADAVEASFRDAVGPKSVLVAKHSSLRKAAAFYRSCMDTNPDNPVNVEALAVFFEHNDLPLSPESEASPDFLDKTVELYLRYDIRLFFELRVDVFPDRGPRFVRVVADPDFEEWKRKRLAMRTGRSTTGSEEHLGEDDSVEESWKTSLEAHSGGVFMADFELDVGSGAATSFNDMRSRQGVSDAGRSLLVAWEACRRLANVSTPSPRKSSRCVALTSAEYGHVVRAPYYFSALTVTRLEQVKNMLADMARELMASIDYTGSLPRGVREELKIRVRRVRWMLGYAPGLDQWTGLDRFYMGYPSTTGVFAADYLAARQERMRRFLESLHGKDADARFAFVEQPRSEPMYVASQNRVALPAAFMLPPLFDTRSLPEVNYGLLGSLLLRVMTRATIDAVKFKHQGANRIAWSRRSVKQLSCNEPSAGVRKGAPRPPSVSVGGHALLRAFHSAATEDLRHHSMSKAQRKSRSRLFFLSRCLLFCADDHKAGSNPANHRCNVMARRSHEFAEAFGCPNWRNRTRHRCDVW</sequence>
<accession>A0ACB7RIX2</accession>